<feature type="chain" id="PRO_5004170176" description="Aspergillus nuclease S(1)" evidence="8">
    <location>
        <begin position="23"/>
        <end position="300"/>
    </location>
</feature>
<keyword evidence="3" id="KW-0479">Metal-binding</keyword>
<evidence type="ECO:0000256" key="7">
    <source>
        <dbReference type="ARBA" id="ARBA00023180"/>
    </source>
</evidence>
<dbReference type="PANTHER" id="PTHR33146:SF26">
    <property type="entry name" value="ENDONUCLEASE 4"/>
    <property type="match status" value="1"/>
</dbReference>
<evidence type="ECO:0000313" key="10">
    <source>
        <dbReference type="Proteomes" id="UP000007963"/>
    </source>
</evidence>
<dbReference type="GeneID" id="4353594"/>
<dbReference type="VEuPathDB" id="FungiDB:ATEG_08395"/>
<dbReference type="GO" id="GO:0046872">
    <property type="term" value="F:metal ion binding"/>
    <property type="evidence" value="ECO:0007669"/>
    <property type="project" value="UniProtKB-KW"/>
</dbReference>
<comment type="similarity">
    <text evidence="1">Belongs to the nuclease type I family.</text>
</comment>
<evidence type="ECO:0000256" key="1">
    <source>
        <dbReference type="ARBA" id="ARBA00009547"/>
    </source>
</evidence>
<dbReference type="HOGENOM" id="CLU_044365_0_0_1"/>
<keyword evidence="2" id="KW-0540">Nuclease</keyword>
<dbReference type="GO" id="GO:0006308">
    <property type="term" value="P:DNA catabolic process"/>
    <property type="evidence" value="ECO:0007669"/>
    <property type="project" value="InterPro"/>
</dbReference>
<evidence type="ECO:0000313" key="9">
    <source>
        <dbReference type="EMBL" id="EAU31568.1"/>
    </source>
</evidence>
<keyword evidence="5" id="KW-0378">Hydrolase</keyword>
<dbReference type="GO" id="GO:0016788">
    <property type="term" value="F:hydrolase activity, acting on ester bonds"/>
    <property type="evidence" value="ECO:0007669"/>
    <property type="project" value="InterPro"/>
</dbReference>
<keyword evidence="4" id="KW-0255">Endonuclease</keyword>
<dbReference type="eggNOG" id="ENOG502QRXU">
    <property type="taxonomic scope" value="Eukaryota"/>
</dbReference>
<dbReference type="Proteomes" id="UP000007963">
    <property type="component" value="Unassembled WGS sequence"/>
</dbReference>
<dbReference type="SUPFAM" id="SSF48537">
    <property type="entry name" value="Phospholipase C/P1 nuclease"/>
    <property type="match status" value="1"/>
</dbReference>
<dbReference type="OMA" id="PLHYINP"/>
<dbReference type="EMBL" id="CH476605">
    <property type="protein sequence ID" value="EAU31568.1"/>
    <property type="molecule type" value="Genomic_DNA"/>
</dbReference>
<dbReference type="CDD" id="cd11010">
    <property type="entry name" value="S1-P1_nuclease"/>
    <property type="match status" value="1"/>
</dbReference>
<keyword evidence="7" id="KW-0325">Glycoprotein</keyword>
<dbReference type="GO" id="GO:0003676">
    <property type="term" value="F:nucleic acid binding"/>
    <property type="evidence" value="ECO:0007669"/>
    <property type="project" value="InterPro"/>
</dbReference>
<evidence type="ECO:0000256" key="3">
    <source>
        <dbReference type="ARBA" id="ARBA00022723"/>
    </source>
</evidence>
<keyword evidence="8" id="KW-0732">Signal</keyword>
<proteinExistence type="inferred from homology"/>
<keyword evidence="6" id="KW-1015">Disulfide bond</keyword>
<evidence type="ECO:0000256" key="6">
    <source>
        <dbReference type="ARBA" id="ARBA00023157"/>
    </source>
</evidence>
<dbReference type="Pfam" id="PF02265">
    <property type="entry name" value="S1-P1_nuclease"/>
    <property type="match status" value="1"/>
</dbReference>
<evidence type="ECO:0000256" key="4">
    <source>
        <dbReference type="ARBA" id="ARBA00022759"/>
    </source>
</evidence>
<evidence type="ECO:0008006" key="11">
    <source>
        <dbReference type="Google" id="ProtNLM"/>
    </source>
</evidence>
<evidence type="ECO:0000256" key="2">
    <source>
        <dbReference type="ARBA" id="ARBA00022722"/>
    </source>
</evidence>
<evidence type="ECO:0000256" key="5">
    <source>
        <dbReference type="ARBA" id="ARBA00022801"/>
    </source>
</evidence>
<name>Q0CD39_ASPTN</name>
<dbReference type="OrthoDB" id="441446at2759"/>
<accession>Q0CD39</accession>
<protein>
    <recommendedName>
        <fullName evidence="11">Aspergillus nuclease S(1)</fullName>
    </recommendedName>
</protein>
<dbReference type="AlphaFoldDB" id="Q0CD39"/>
<dbReference type="Gene3D" id="1.10.575.10">
    <property type="entry name" value="P1 Nuclease"/>
    <property type="match status" value="1"/>
</dbReference>
<dbReference type="RefSeq" id="XP_001217016.1">
    <property type="nucleotide sequence ID" value="XM_001217016.1"/>
</dbReference>
<dbReference type="InterPro" id="IPR008947">
    <property type="entry name" value="PLipase_C/P1_nuclease_dom_sf"/>
</dbReference>
<dbReference type="GO" id="GO:0004519">
    <property type="term" value="F:endonuclease activity"/>
    <property type="evidence" value="ECO:0007669"/>
    <property type="project" value="UniProtKB-KW"/>
</dbReference>
<organism evidence="9 10">
    <name type="scientific">Aspergillus terreus (strain NIH 2624 / FGSC A1156)</name>
    <dbReference type="NCBI Taxonomy" id="341663"/>
    <lineage>
        <taxon>Eukaryota</taxon>
        <taxon>Fungi</taxon>
        <taxon>Dikarya</taxon>
        <taxon>Ascomycota</taxon>
        <taxon>Pezizomycotina</taxon>
        <taxon>Eurotiomycetes</taxon>
        <taxon>Eurotiomycetidae</taxon>
        <taxon>Eurotiales</taxon>
        <taxon>Aspergillaceae</taxon>
        <taxon>Aspergillus</taxon>
        <taxon>Aspergillus subgen. Circumdati</taxon>
    </lineage>
</organism>
<dbReference type="PANTHER" id="PTHR33146">
    <property type="entry name" value="ENDONUCLEASE 4"/>
    <property type="match status" value="1"/>
</dbReference>
<sequence length="300" mass="33841">MQLGLGVAVLLISQCNWALAWGDVGHRTVAYVAENYLTEDGSKFLDNLLPFSNNFDISDAATWADEQKRRYPKTKPWHYVDIKDDPVHHKCDISSLDCPNGDCIISAMEAMTSQVSEYSFNRTEAVLFLVHFFGDLHMPLHVEGLCRGGNEIDVSFNGRNDNLHSIWDTDMPHKINGIKHSLKHNDEKTASLKWAKDLIQKNLHRPATVTECNDVTQPQKCFKQWATESNHLNCAVVFKRGLQYLTTQDLAGDYYEDAVPVIEEQIFKAGVRLATWINSIAEKQHAKAAFVAQGSGSYEL</sequence>
<gene>
    <name evidence="9" type="ORF">ATEG_08395</name>
</gene>
<evidence type="ECO:0000256" key="8">
    <source>
        <dbReference type="SAM" id="SignalP"/>
    </source>
</evidence>
<reference evidence="10" key="1">
    <citation type="submission" date="2005-09" db="EMBL/GenBank/DDBJ databases">
        <title>Annotation of the Aspergillus terreus NIH2624 genome.</title>
        <authorList>
            <person name="Birren B.W."/>
            <person name="Lander E.S."/>
            <person name="Galagan J.E."/>
            <person name="Nusbaum C."/>
            <person name="Devon K."/>
            <person name="Henn M."/>
            <person name="Ma L.-J."/>
            <person name="Jaffe D.B."/>
            <person name="Butler J."/>
            <person name="Alvarez P."/>
            <person name="Gnerre S."/>
            <person name="Grabherr M."/>
            <person name="Kleber M."/>
            <person name="Mauceli E.W."/>
            <person name="Brockman W."/>
            <person name="Rounsley S."/>
            <person name="Young S.K."/>
            <person name="LaButti K."/>
            <person name="Pushparaj V."/>
            <person name="DeCaprio D."/>
            <person name="Crawford M."/>
            <person name="Koehrsen M."/>
            <person name="Engels R."/>
            <person name="Montgomery P."/>
            <person name="Pearson M."/>
            <person name="Howarth C."/>
            <person name="Larson L."/>
            <person name="Luoma S."/>
            <person name="White J."/>
            <person name="Alvarado L."/>
            <person name="Kodira C.D."/>
            <person name="Zeng Q."/>
            <person name="Oleary S."/>
            <person name="Yandava C."/>
            <person name="Denning D.W."/>
            <person name="Nierman W.C."/>
            <person name="Milne T."/>
            <person name="Madden K."/>
        </authorList>
    </citation>
    <scope>NUCLEOTIDE SEQUENCE [LARGE SCALE GENOMIC DNA]</scope>
    <source>
        <strain evidence="10">NIH 2624 / FGSC A1156</strain>
    </source>
</reference>
<dbReference type="InterPro" id="IPR003154">
    <property type="entry name" value="S1/P1nuclease"/>
</dbReference>
<dbReference type="STRING" id="341663.Q0CD39"/>
<feature type="signal peptide" evidence="8">
    <location>
        <begin position="1"/>
        <end position="22"/>
    </location>
</feature>